<accession>A0A3D8RW34</accession>
<protein>
    <submittedName>
        <fullName evidence="3">Uncharacterized protein</fullName>
    </submittedName>
</protein>
<sequence>MPSMPGNDSGAERPSRSGLPVSTLTASEAQSGEQPSARPRALVLLSPRTVQLLLLSYLLPVAQAQDLVPAQCDHTNQSAYWKPEEAFDIPSWLGRGHCVRGNGNYAQCQANLRYALGNLDSIHSTEYSAAAGVLTLLPTIGAVFGTPTSETWALLTLVPFGGSLAMLLSFGSTIMPDRLEDYENAFSRHSIRIQKTDHDDVDDDELVEDAVSYERKLAEDMEKKNLSLQLLSKKIRTRLNQRKHQGLSRILLVLGLVAMIALFFGVQVSMAIVEYGSVYSNYCTMNVWFHAWYIIITFIAVIDNWSHLPFEKHWKFYISSIPYDVEVTGGEAIDADFGQSQTEQLPAADMVGLALKQLSTVKPAAIRLTVSSLPTQHRSSILVMVSVAHDLQNLPRWRSGLQILAKCGSVIVFVFGTCIFSAVSLLAMPMVQMVVVLILAAGIGSRLIAKAIVAEITKTEPMVHVVTNDESQAFEAIAEIFRLQQKPDMNFQVEVKGQIFVDGKRVGKRSQWHRRILGVLASTYDLRKVKPYDMSNK</sequence>
<dbReference type="AlphaFoldDB" id="A0A3D8RW34"/>
<evidence type="ECO:0000256" key="1">
    <source>
        <dbReference type="SAM" id="MobiDB-lite"/>
    </source>
</evidence>
<dbReference type="OrthoDB" id="5382699at2759"/>
<proteinExistence type="predicted"/>
<evidence type="ECO:0000313" key="4">
    <source>
        <dbReference type="Proteomes" id="UP000256328"/>
    </source>
</evidence>
<keyword evidence="2" id="KW-1133">Transmembrane helix</keyword>
<feature type="compositionally biased region" description="Polar residues" evidence="1">
    <location>
        <begin position="20"/>
        <end position="34"/>
    </location>
</feature>
<evidence type="ECO:0000256" key="2">
    <source>
        <dbReference type="SAM" id="Phobius"/>
    </source>
</evidence>
<dbReference type="EMBL" id="PDLN01000008">
    <property type="protein sequence ID" value="RDW78263.1"/>
    <property type="molecule type" value="Genomic_DNA"/>
</dbReference>
<organism evidence="3 4">
    <name type="scientific">Coleophoma crateriformis</name>
    <dbReference type="NCBI Taxonomy" id="565419"/>
    <lineage>
        <taxon>Eukaryota</taxon>
        <taxon>Fungi</taxon>
        <taxon>Dikarya</taxon>
        <taxon>Ascomycota</taxon>
        <taxon>Pezizomycotina</taxon>
        <taxon>Leotiomycetes</taxon>
        <taxon>Helotiales</taxon>
        <taxon>Dermateaceae</taxon>
        <taxon>Coleophoma</taxon>
    </lineage>
</organism>
<feature type="transmembrane region" description="Helical" evidence="2">
    <location>
        <begin position="250"/>
        <end position="273"/>
    </location>
</feature>
<feature type="region of interest" description="Disordered" evidence="1">
    <location>
        <begin position="1"/>
        <end position="37"/>
    </location>
</feature>
<evidence type="ECO:0000313" key="3">
    <source>
        <dbReference type="EMBL" id="RDW78263.1"/>
    </source>
</evidence>
<keyword evidence="4" id="KW-1185">Reference proteome</keyword>
<dbReference type="Proteomes" id="UP000256328">
    <property type="component" value="Unassembled WGS sequence"/>
</dbReference>
<name>A0A3D8RW34_9HELO</name>
<feature type="transmembrane region" description="Helical" evidence="2">
    <location>
        <begin position="430"/>
        <end position="449"/>
    </location>
</feature>
<keyword evidence="2" id="KW-0812">Transmembrane</keyword>
<comment type="caution">
    <text evidence="3">The sequence shown here is derived from an EMBL/GenBank/DDBJ whole genome shotgun (WGS) entry which is preliminary data.</text>
</comment>
<gene>
    <name evidence="3" type="ORF">BP5796_06115</name>
</gene>
<feature type="transmembrane region" description="Helical" evidence="2">
    <location>
        <begin position="285"/>
        <end position="305"/>
    </location>
</feature>
<reference evidence="3 4" key="1">
    <citation type="journal article" date="2018" name="IMA Fungus">
        <title>IMA Genome-F 9: Draft genome sequence of Annulohypoxylon stygium, Aspergillus mulundensis, Berkeleyomyces basicola (syn. Thielaviopsis basicola), Ceratocystis smalleyi, two Cercospora beticola strains, Coleophoma cylindrospora, Fusarium fracticaudum, Phialophora cf. hyalina, and Morchella septimelata.</title>
        <authorList>
            <person name="Wingfield B.D."/>
            <person name="Bills G.F."/>
            <person name="Dong Y."/>
            <person name="Huang W."/>
            <person name="Nel W.J."/>
            <person name="Swalarsk-Parry B.S."/>
            <person name="Vaghefi N."/>
            <person name="Wilken P.M."/>
            <person name="An Z."/>
            <person name="de Beer Z.W."/>
            <person name="De Vos L."/>
            <person name="Chen L."/>
            <person name="Duong T.A."/>
            <person name="Gao Y."/>
            <person name="Hammerbacher A."/>
            <person name="Kikkert J.R."/>
            <person name="Li Y."/>
            <person name="Li H."/>
            <person name="Li K."/>
            <person name="Li Q."/>
            <person name="Liu X."/>
            <person name="Ma X."/>
            <person name="Naidoo K."/>
            <person name="Pethybridge S.J."/>
            <person name="Sun J."/>
            <person name="Steenkamp E.T."/>
            <person name="van der Nest M.A."/>
            <person name="van Wyk S."/>
            <person name="Wingfield M.J."/>
            <person name="Xiong C."/>
            <person name="Yue Q."/>
            <person name="Zhang X."/>
        </authorList>
    </citation>
    <scope>NUCLEOTIDE SEQUENCE [LARGE SCALE GENOMIC DNA]</scope>
    <source>
        <strain evidence="3 4">BP5796</strain>
    </source>
</reference>
<keyword evidence="2" id="KW-0472">Membrane</keyword>
<feature type="transmembrane region" description="Helical" evidence="2">
    <location>
        <begin position="403"/>
        <end position="424"/>
    </location>
</feature>
<feature type="transmembrane region" description="Helical" evidence="2">
    <location>
        <begin position="152"/>
        <end position="170"/>
    </location>
</feature>